<feature type="transmembrane region" description="Helical" evidence="6">
    <location>
        <begin position="71"/>
        <end position="90"/>
    </location>
</feature>
<keyword evidence="9" id="KW-1185">Reference proteome</keyword>
<feature type="domain" description="EamA" evidence="7">
    <location>
        <begin position="7"/>
        <end position="140"/>
    </location>
</feature>
<feature type="transmembrane region" description="Helical" evidence="6">
    <location>
        <begin position="221"/>
        <end position="240"/>
    </location>
</feature>
<protein>
    <submittedName>
        <fullName evidence="8">Permease of the drug/metabolite transporter (DMT) superfamily</fullName>
    </submittedName>
</protein>
<dbReference type="GO" id="GO:0005886">
    <property type="term" value="C:plasma membrane"/>
    <property type="evidence" value="ECO:0007669"/>
    <property type="project" value="UniProtKB-SubCell"/>
</dbReference>
<keyword evidence="4 6" id="KW-1133">Transmembrane helix</keyword>
<accession>A0A0A7RYT8</accession>
<feature type="transmembrane region" description="Helical" evidence="6">
    <location>
        <begin position="190"/>
        <end position="209"/>
    </location>
</feature>
<feature type="transmembrane region" description="Helical" evidence="6">
    <location>
        <begin position="96"/>
        <end position="115"/>
    </location>
</feature>
<dbReference type="RefSeq" id="WP_039103933.1">
    <property type="nucleotide sequence ID" value="NZ_CP009056.1"/>
</dbReference>
<reference evidence="8 9" key="1">
    <citation type="journal article" date="2014" name="Appl. Environ. Microbiol.">
        <title>Gut symbionts from distinct hosts exhibit genotoxic activity via divergent colibactin biosynthetic pathways.</title>
        <authorList>
            <person name="Engel P."/>
            <person name="Vizcaino M.I."/>
            <person name="Crawford J.M."/>
        </authorList>
    </citation>
    <scope>NUCLEOTIDE SEQUENCE [LARGE SCALE GENOMIC DNA]</scope>
    <source>
        <strain evidence="8 9">PEB0191</strain>
    </source>
</reference>
<feature type="transmembrane region" description="Helical" evidence="6">
    <location>
        <begin position="32"/>
        <end position="55"/>
    </location>
</feature>
<feature type="transmembrane region" description="Helical" evidence="6">
    <location>
        <begin position="274"/>
        <end position="291"/>
    </location>
</feature>
<dbReference type="InterPro" id="IPR000620">
    <property type="entry name" value="EamA_dom"/>
</dbReference>
<dbReference type="OrthoDB" id="4167046at2"/>
<dbReference type="PANTHER" id="PTHR32322">
    <property type="entry name" value="INNER MEMBRANE TRANSPORTER"/>
    <property type="match status" value="1"/>
</dbReference>
<dbReference type="InterPro" id="IPR037185">
    <property type="entry name" value="EmrE-like"/>
</dbReference>
<dbReference type="Pfam" id="PF00892">
    <property type="entry name" value="EamA"/>
    <property type="match status" value="2"/>
</dbReference>
<dbReference type="Proteomes" id="UP000030901">
    <property type="component" value="Chromosome"/>
</dbReference>
<evidence type="ECO:0000256" key="5">
    <source>
        <dbReference type="ARBA" id="ARBA00023136"/>
    </source>
</evidence>
<evidence type="ECO:0000256" key="6">
    <source>
        <dbReference type="SAM" id="Phobius"/>
    </source>
</evidence>
<evidence type="ECO:0000259" key="7">
    <source>
        <dbReference type="Pfam" id="PF00892"/>
    </source>
</evidence>
<dbReference type="PANTHER" id="PTHR32322:SF18">
    <property type="entry name" value="S-ADENOSYLMETHIONINE_S-ADENOSYLHOMOCYSTEINE TRANSPORTER"/>
    <property type="match status" value="1"/>
</dbReference>
<keyword evidence="3 6" id="KW-0812">Transmembrane</keyword>
<feature type="transmembrane region" description="Helical" evidence="6">
    <location>
        <begin position="252"/>
        <end position="268"/>
    </location>
</feature>
<dbReference type="STRING" id="1267021.FPB0191_00613"/>
<evidence type="ECO:0000256" key="4">
    <source>
        <dbReference type="ARBA" id="ARBA00022989"/>
    </source>
</evidence>
<organism evidence="8 9">
    <name type="scientific">Frischella perrara</name>
    <dbReference type="NCBI Taxonomy" id="1267021"/>
    <lineage>
        <taxon>Bacteria</taxon>
        <taxon>Pseudomonadati</taxon>
        <taxon>Pseudomonadota</taxon>
        <taxon>Gammaproteobacteria</taxon>
        <taxon>Orbales</taxon>
        <taxon>Orbaceae</taxon>
        <taxon>Frischella</taxon>
    </lineage>
</organism>
<feature type="domain" description="EamA" evidence="7">
    <location>
        <begin position="155"/>
        <end position="289"/>
    </location>
</feature>
<keyword evidence="5 6" id="KW-0472">Membrane</keyword>
<keyword evidence="2" id="KW-1003">Cell membrane</keyword>
<evidence type="ECO:0000313" key="9">
    <source>
        <dbReference type="Proteomes" id="UP000030901"/>
    </source>
</evidence>
<dbReference type="InterPro" id="IPR050638">
    <property type="entry name" value="AA-Vitamin_Transporters"/>
</dbReference>
<dbReference type="AlphaFoldDB" id="A0A0A7RYT8"/>
<sequence length="301" mass="32667">MKNNHVAIILVILSTFFWGSNFNVGAIVVQQVAPLCAASERFIIATLVIFIYMLIRDKNNIVTFKLNWKPFLLLGLCGITGFNLAFFIGLQTTSPINGALIMATSPVTTALIAAIIDKHHMTKSQGIGMFISLLGVTLVISNGNVANLLQLEFSSGDLIIMLGNLAWATYTVGCRKFIFNSTPLQTTTFTMLFGTLGIVLLTVFQADLIKQLTHISLANHLLLIYLAIAGAVIAYLFWNIGIKRLGAAKTSIFFNLVPVFAMLISSVTGQIPNILQLVGTILVISGVIYATRASRIVVKES</sequence>
<feature type="transmembrane region" description="Helical" evidence="6">
    <location>
        <begin position="127"/>
        <end position="146"/>
    </location>
</feature>
<proteinExistence type="predicted"/>
<evidence type="ECO:0000313" key="8">
    <source>
        <dbReference type="EMBL" id="AJA44444.1"/>
    </source>
</evidence>
<evidence type="ECO:0000256" key="2">
    <source>
        <dbReference type="ARBA" id="ARBA00022475"/>
    </source>
</evidence>
<dbReference type="EMBL" id="CP009056">
    <property type="protein sequence ID" value="AJA44444.1"/>
    <property type="molecule type" value="Genomic_DNA"/>
</dbReference>
<name>A0A0A7RYT8_FRIPE</name>
<evidence type="ECO:0000256" key="1">
    <source>
        <dbReference type="ARBA" id="ARBA00004651"/>
    </source>
</evidence>
<evidence type="ECO:0000256" key="3">
    <source>
        <dbReference type="ARBA" id="ARBA00022692"/>
    </source>
</evidence>
<gene>
    <name evidence="8" type="ORF">FPB0191_00613</name>
</gene>
<dbReference type="HOGENOM" id="CLU_033863_4_2_6"/>
<feature type="transmembrane region" description="Helical" evidence="6">
    <location>
        <begin position="158"/>
        <end position="178"/>
    </location>
</feature>
<dbReference type="KEGG" id="fpp:FPB0191_00613"/>
<comment type="subcellular location">
    <subcellularLocation>
        <location evidence="1">Cell membrane</location>
        <topology evidence="1">Multi-pass membrane protein</topology>
    </subcellularLocation>
</comment>
<dbReference type="SUPFAM" id="SSF103481">
    <property type="entry name" value="Multidrug resistance efflux transporter EmrE"/>
    <property type="match status" value="2"/>
</dbReference>